<feature type="short sequence motif" description="Meso-diaminopimelate recognition motif" evidence="12">
    <location>
        <begin position="403"/>
        <end position="406"/>
    </location>
</feature>
<keyword evidence="3 12" id="KW-0963">Cytoplasm</keyword>
<comment type="pathway">
    <text evidence="1 12 13">Cell wall biogenesis; peptidoglycan biosynthesis.</text>
</comment>
<evidence type="ECO:0000256" key="6">
    <source>
        <dbReference type="ARBA" id="ARBA00022741"/>
    </source>
</evidence>
<dbReference type="GO" id="GO:0051301">
    <property type="term" value="P:cell division"/>
    <property type="evidence" value="ECO:0007669"/>
    <property type="project" value="UniProtKB-KW"/>
</dbReference>
<feature type="binding site" evidence="12">
    <location>
        <begin position="403"/>
        <end position="406"/>
    </location>
    <ligand>
        <name>meso-2,6-diaminopimelate</name>
        <dbReference type="ChEBI" id="CHEBI:57791"/>
    </ligand>
</feature>
<feature type="binding site" evidence="12">
    <location>
        <position position="455"/>
    </location>
    <ligand>
        <name>meso-2,6-diaminopimelate</name>
        <dbReference type="ChEBI" id="CHEBI:57791"/>
    </ligand>
</feature>
<dbReference type="NCBIfam" id="NF001124">
    <property type="entry name" value="PRK00139.1-2"/>
    <property type="match status" value="1"/>
</dbReference>
<evidence type="ECO:0000259" key="15">
    <source>
        <dbReference type="Pfam" id="PF02875"/>
    </source>
</evidence>
<dbReference type="Gene3D" id="3.40.1390.10">
    <property type="entry name" value="MurE/MurF, N-terminal domain"/>
    <property type="match status" value="1"/>
</dbReference>
<dbReference type="PANTHER" id="PTHR23135">
    <property type="entry name" value="MUR LIGASE FAMILY MEMBER"/>
    <property type="match status" value="1"/>
</dbReference>
<dbReference type="NCBIfam" id="NF001126">
    <property type="entry name" value="PRK00139.1-4"/>
    <property type="match status" value="1"/>
</dbReference>
<dbReference type="GO" id="GO:0005737">
    <property type="term" value="C:cytoplasm"/>
    <property type="evidence" value="ECO:0007669"/>
    <property type="project" value="UniProtKB-SubCell"/>
</dbReference>
<dbReference type="GO" id="GO:0000287">
    <property type="term" value="F:magnesium ion binding"/>
    <property type="evidence" value="ECO:0007669"/>
    <property type="project" value="UniProtKB-UniRule"/>
</dbReference>
<comment type="caution">
    <text evidence="12">Lacks conserved residue(s) required for the propagation of feature annotation.</text>
</comment>
<evidence type="ECO:0000313" key="18">
    <source>
        <dbReference type="Proteomes" id="UP000601171"/>
    </source>
</evidence>
<dbReference type="SUPFAM" id="SSF53244">
    <property type="entry name" value="MurD-like peptide ligases, peptide-binding domain"/>
    <property type="match status" value="1"/>
</dbReference>
<dbReference type="Gene3D" id="3.40.1190.10">
    <property type="entry name" value="Mur-like, catalytic domain"/>
    <property type="match status" value="1"/>
</dbReference>
<dbReference type="GO" id="GO:0004326">
    <property type="term" value="F:tetrahydrofolylpolyglutamate synthase activity"/>
    <property type="evidence" value="ECO:0007669"/>
    <property type="project" value="InterPro"/>
</dbReference>
<evidence type="ECO:0000256" key="1">
    <source>
        <dbReference type="ARBA" id="ARBA00004752"/>
    </source>
</evidence>
<dbReference type="PANTHER" id="PTHR23135:SF4">
    <property type="entry name" value="UDP-N-ACETYLMURAMOYL-L-ALANYL-D-GLUTAMATE--2,6-DIAMINOPIMELATE LIGASE MURE HOMOLOG, CHLOROPLASTIC"/>
    <property type="match status" value="1"/>
</dbReference>
<evidence type="ECO:0000256" key="5">
    <source>
        <dbReference type="ARBA" id="ARBA00022618"/>
    </source>
</evidence>
<organism evidence="17 18">
    <name type="scientific">Paratissierella segnis</name>
    <dbReference type="NCBI Taxonomy" id="2763679"/>
    <lineage>
        <taxon>Bacteria</taxon>
        <taxon>Bacillati</taxon>
        <taxon>Bacillota</taxon>
        <taxon>Tissierellia</taxon>
        <taxon>Tissierellales</taxon>
        <taxon>Tissierellaceae</taxon>
        <taxon>Paratissierella</taxon>
    </lineage>
</organism>
<gene>
    <name evidence="12" type="primary">murE</name>
    <name evidence="17" type="ORF">H8707_09630</name>
</gene>
<keyword evidence="8 12" id="KW-0133">Cell shape</keyword>
<feature type="domain" description="Mur ligase N-terminal catalytic" evidence="14">
    <location>
        <begin position="26"/>
        <end position="96"/>
    </location>
</feature>
<comment type="PTM">
    <text evidence="12">Carboxylation is probably crucial for Mg(2+) binding and, consequently, for the gamma-phosphate positioning of ATP.</text>
</comment>
<keyword evidence="4 12" id="KW-0436">Ligase</keyword>
<dbReference type="PROSITE" id="PS01011">
    <property type="entry name" value="FOLYLPOLYGLU_SYNT_1"/>
    <property type="match status" value="1"/>
</dbReference>
<evidence type="ECO:0000256" key="13">
    <source>
        <dbReference type="RuleBase" id="RU004135"/>
    </source>
</evidence>
<evidence type="ECO:0000256" key="9">
    <source>
        <dbReference type="ARBA" id="ARBA00022984"/>
    </source>
</evidence>
<evidence type="ECO:0000256" key="10">
    <source>
        <dbReference type="ARBA" id="ARBA00023306"/>
    </source>
</evidence>
<evidence type="ECO:0000313" key="17">
    <source>
        <dbReference type="EMBL" id="MBC8588501.1"/>
    </source>
</evidence>
<feature type="modified residue" description="N6-carboxylysine" evidence="12">
    <location>
        <position position="219"/>
    </location>
</feature>
<dbReference type="HAMAP" id="MF_00208">
    <property type="entry name" value="MurE"/>
    <property type="match status" value="1"/>
</dbReference>
<evidence type="ECO:0000256" key="12">
    <source>
        <dbReference type="HAMAP-Rule" id="MF_00208"/>
    </source>
</evidence>
<dbReference type="GO" id="GO:0005524">
    <property type="term" value="F:ATP binding"/>
    <property type="evidence" value="ECO:0007669"/>
    <property type="project" value="UniProtKB-UniRule"/>
</dbReference>
<evidence type="ECO:0000259" key="14">
    <source>
        <dbReference type="Pfam" id="PF01225"/>
    </source>
</evidence>
<dbReference type="NCBIfam" id="TIGR01085">
    <property type="entry name" value="murE"/>
    <property type="match status" value="1"/>
</dbReference>
<dbReference type="GO" id="GO:0008765">
    <property type="term" value="F:UDP-N-acetylmuramoylalanyl-D-glutamate-2,6-diaminopimelate ligase activity"/>
    <property type="evidence" value="ECO:0007669"/>
    <property type="project" value="UniProtKB-UniRule"/>
</dbReference>
<feature type="binding site" evidence="12">
    <location>
        <position position="30"/>
    </location>
    <ligand>
        <name>UDP-N-acetyl-alpha-D-muramoyl-L-alanyl-D-glutamate</name>
        <dbReference type="ChEBI" id="CHEBI:83900"/>
    </ligand>
</feature>
<dbReference type="InterPro" id="IPR018109">
    <property type="entry name" value="Folylpolyglutamate_synth_CS"/>
</dbReference>
<reference evidence="17" key="1">
    <citation type="submission" date="2020-08" db="EMBL/GenBank/DDBJ databases">
        <title>Genome public.</title>
        <authorList>
            <person name="Liu C."/>
            <person name="Sun Q."/>
        </authorList>
    </citation>
    <scope>NUCLEOTIDE SEQUENCE</scope>
    <source>
        <strain evidence="17">BX21</strain>
    </source>
</reference>
<dbReference type="InterPro" id="IPR004101">
    <property type="entry name" value="Mur_ligase_C"/>
</dbReference>
<sequence>MILRDILGNYFTKEKIGNLSINIVDINHDSRKVYTDNMFIAIKGFNFDGHDFIDKAIASGARCIVHMDKVDIKENVTYIRVEDTIDALGFFSSNFYNHPAQKLEIIGITGTNGKTSTSYYLKSILDTAKIKTGIIGTTGIIIEDEIVKMDNTTPDALALNKNLDNMIKRNVKVCVMEVSSHALELNRVDYIDFNIGIFTNLTKDHLDFHKNMESYFNAKLKLFYKTDGFNIVNLDDNYGRRIVDIVKNRAQLLTYSIDNKADVYASDIIYSFNKVDFILNYNGNKMDIKLNTPGKFTVYNALASASCAIALGLDLSYIKKGLEDIKGVKGRFELIPTNKDFMVIIDYAHTPDGLENVLKAIKDFSLGRIVVVFGAGGNRDKSKRPDMGEVVGRYADYSIITSDNPRYENPKSIINDILTGIKNTNIEYKIIVDRKEAIKYALYNAKPKDIIILFGKGHETYTIIDGKTYPFDEREIVSNCLKDI</sequence>
<evidence type="ECO:0000256" key="7">
    <source>
        <dbReference type="ARBA" id="ARBA00022840"/>
    </source>
</evidence>
<keyword evidence="11 12" id="KW-0961">Cell wall biogenesis/degradation</keyword>
<evidence type="ECO:0000256" key="8">
    <source>
        <dbReference type="ARBA" id="ARBA00022960"/>
    </source>
</evidence>
<feature type="binding site" evidence="12">
    <location>
        <position position="187"/>
    </location>
    <ligand>
        <name>UDP-N-acetyl-alpha-D-muramoyl-L-alanyl-D-glutamate</name>
        <dbReference type="ChEBI" id="CHEBI:83900"/>
    </ligand>
</feature>
<evidence type="ECO:0000256" key="11">
    <source>
        <dbReference type="ARBA" id="ARBA00023316"/>
    </source>
</evidence>
<keyword evidence="9 12" id="KW-0573">Peptidoglycan synthesis</keyword>
<evidence type="ECO:0000256" key="3">
    <source>
        <dbReference type="ARBA" id="ARBA00022490"/>
    </source>
</evidence>
<keyword evidence="6 12" id="KW-0547">Nucleotide-binding</keyword>
<keyword evidence="18" id="KW-1185">Reference proteome</keyword>
<name>A0A926EVR4_9FIRM</name>
<dbReference type="GO" id="GO:0009252">
    <property type="term" value="P:peptidoglycan biosynthetic process"/>
    <property type="evidence" value="ECO:0007669"/>
    <property type="project" value="UniProtKB-UniRule"/>
</dbReference>
<comment type="catalytic activity">
    <reaction evidence="12">
        <text>UDP-N-acetyl-alpha-D-muramoyl-L-alanyl-D-glutamate + meso-2,6-diaminopimelate + ATP = UDP-N-acetyl-alpha-D-muramoyl-L-alanyl-gamma-D-glutamyl-meso-2,6-diaminopimelate + ADP + phosphate + H(+)</text>
        <dbReference type="Rhea" id="RHEA:23676"/>
        <dbReference type="ChEBI" id="CHEBI:15378"/>
        <dbReference type="ChEBI" id="CHEBI:30616"/>
        <dbReference type="ChEBI" id="CHEBI:43474"/>
        <dbReference type="ChEBI" id="CHEBI:57791"/>
        <dbReference type="ChEBI" id="CHEBI:83900"/>
        <dbReference type="ChEBI" id="CHEBI:83905"/>
        <dbReference type="ChEBI" id="CHEBI:456216"/>
        <dbReference type="EC" id="6.3.2.13"/>
    </reaction>
</comment>
<proteinExistence type="inferred from homology"/>
<dbReference type="InterPro" id="IPR035911">
    <property type="entry name" value="MurE/MurF_N"/>
</dbReference>
<feature type="binding site" evidence="12">
    <location>
        <begin position="152"/>
        <end position="153"/>
    </location>
    <ligand>
        <name>UDP-N-acetyl-alpha-D-muramoyl-L-alanyl-D-glutamate</name>
        <dbReference type="ChEBI" id="CHEBI:83900"/>
    </ligand>
</feature>
<feature type="binding site" evidence="12">
    <location>
        <position position="459"/>
    </location>
    <ligand>
        <name>meso-2,6-diaminopimelate</name>
        <dbReference type="ChEBI" id="CHEBI:57791"/>
    </ligand>
</feature>
<dbReference type="AlphaFoldDB" id="A0A926EVR4"/>
<evidence type="ECO:0000259" key="16">
    <source>
        <dbReference type="Pfam" id="PF08245"/>
    </source>
</evidence>
<accession>A0A926EVR4</accession>
<feature type="binding site" evidence="12">
    <location>
        <position position="379"/>
    </location>
    <ligand>
        <name>meso-2,6-diaminopimelate</name>
        <dbReference type="ChEBI" id="CHEBI:57791"/>
    </ligand>
</feature>
<comment type="caution">
    <text evidence="17">The sequence shown here is derived from an EMBL/GenBank/DDBJ whole genome shotgun (WGS) entry which is preliminary data.</text>
</comment>
<dbReference type="InterPro" id="IPR036565">
    <property type="entry name" value="Mur-like_cat_sf"/>
</dbReference>
<feature type="domain" description="Mur ligase central" evidence="16">
    <location>
        <begin position="108"/>
        <end position="307"/>
    </location>
</feature>
<dbReference type="GO" id="GO:0071555">
    <property type="term" value="P:cell wall organization"/>
    <property type="evidence" value="ECO:0007669"/>
    <property type="project" value="UniProtKB-KW"/>
</dbReference>
<dbReference type="Pfam" id="PF01225">
    <property type="entry name" value="Mur_ligase"/>
    <property type="match status" value="1"/>
</dbReference>
<feature type="binding site" evidence="12">
    <location>
        <position position="179"/>
    </location>
    <ligand>
        <name>UDP-N-acetyl-alpha-D-muramoyl-L-alanyl-D-glutamate</name>
        <dbReference type="ChEBI" id="CHEBI:83900"/>
    </ligand>
</feature>
<dbReference type="InterPro" id="IPR013221">
    <property type="entry name" value="Mur_ligase_cen"/>
</dbReference>
<dbReference type="EC" id="6.3.2.13" evidence="12"/>
<feature type="binding site" evidence="12">
    <location>
        <begin position="110"/>
        <end position="116"/>
    </location>
    <ligand>
        <name>ATP</name>
        <dbReference type="ChEBI" id="CHEBI:30616"/>
    </ligand>
</feature>
<keyword evidence="7 12" id="KW-0067">ATP-binding</keyword>
<evidence type="ECO:0000256" key="4">
    <source>
        <dbReference type="ARBA" id="ARBA00022598"/>
    </source>
</evidence>
<comment type="cofactor">
    <cofactor evidence="12">
        <name>Mg(2+)</name>
        <dbReference type="ChEBI" id="CHEBI:18420"/>
    </cofactor>
</comment>
<dbReference type="Proteomes" id="UP000601171">
    <property type="component" value="Unassembled WGS sequence"/>
</dbReference>
<keyword evidence="5 12" id="KW-0132">Cell division</keyword>
<dbReference type="RefSeq" id="WP_262429956.1">
    <property type="nucleotide sequence ID" value="NZ_JACRTG010000020.1"/>
</dbReference>
<dbReference type="SUPFAM" id="SSF53623">
    <property type="entry name" value="MurD-like peptide ligases, catalytic domain"/>
    <property type="match status" value="1"/>
</dbReference>
<dbReference type="Pfam" id="PF08245">
    <property type="entry name" value="Mur_ligase_M"/>
    <property type="match status" value="1"/>
</dbReference>
<dbReference type="InterPro" id="IPR036615">
    <property type="entry name" value="Mur_ligase_C_dom_sf"/>
</dbReference>
<dbReference type="SUPFAM" id="SSF63418">
    <property type="entry name" value="MurE/MurF N-terminal domain"/>
    <property type="match status" value="1"/>
</dbReference>
<dbReference type="Pfam" id="PF02875">
    <property type="entry name" value="Mur_ligase_C"/>
    <property type="match status" value="1"/>
</dbReference>
<feature type="domain" description="Mur ligase C-terminal" evidence="15">
    <location>
        <begin position="330"/>
        <end position="457"/>
    </location>
</feature>
<dbReference type="EMBL" id="JACRTG010000020">
    <property type="protein sequence ID" value="MBC8588501.1"/>
    <property type="molecule type" value="Genomic_DNA"/>
</dbReference>
<dbReference type="GO" id="GO:0008360">
    <property type="term" value="P:regulation of cell shape"/>
    <property type="evidence" value="ECO:0007669"/>
    <property type="project" value="UniProtKB-KW"/>
</dbReference>
<feature type="binding site" evidence="12">
    <location>
        <position position="151"/>
    </location>
    <ligand>
        <name>UDP-N-acetyl-alpha-D-muramoyl-L-alanyl-D-glutamate</name>
        <dbReference type="ChEBI" id="CHEBI:83900"/>
    </ligand>
</feature>
<comment type="similarity">
    <text evidence="2 12">Belongs to the MurCDEF family. MurE subfamily.</text>
</comment>
<dbReference type="InterPro" id="IPR005761">
    <property type="entry name" value="UDP-N-AcMur-Glu-dNH2Pim_ligase"/>
</dbReference>
<protein>
    <recommendedName>
        <fullName evidence="12">UDP-N-acetylmuramoyl-L-alanyl-D-glutamate--2,6-diaminopimelate ligase</fullName>
        <ecNumber evidence="12">6.3.2.13</ecNumber>
    </recommendedName>
    <alternativeName>
        <fullName evidence="12">Meso-A2pm-adding enzyme</fullName>
    </alternativeName>
    <alternativeName>
        <fullName evidence="12">Meso-diaminopimelate-adding enzyme</fullName>
    </alternativeName>
    <alternativeName>
        <fullName evidence="12">UDP-MurNAc-L-Ala-D-Glu:meso-diaminopimelate ligase</fullName>
    </alternativeName>
    <alternativeName>
        <fullName evidence="12">UDP-MurNAc-tripeptide synthetase</fullName>
    </alternativeName>
    <alternativeName>
        <fullName evidence="12">UDP-N-acetylmuramyl-tripeptide synthetase</fullName>
    </alternativeName>
</protein>
<dbReference type="InterPro" id="IPR000713">
    <property type="entry name" value="Mur_ligase_N"/>
</dbReference>
<evidence type="ECO:0000256" key="2">
    <source>
        <dbReference type="ARBA" id="ARBA00005898"/>
    </source>
</evidence>
<comment type="function">
    <text evidence="12">Catalyzes the addition of meso-diaminopimelic acid to the nucleotide precursor UDP-N-acetylmuramoyl-L-alanyl-D-glutamate (UMAG) in the biosynthesis of bacterial cell-wall peptidoglycan.</text>
</comment>
<keyword evidence="10 12" id="KW-0131">Cell cycle</keyword>
<keyword evidence="12" id="KW-0460">Magnesium</keyword>
<comment type="subcellular location">
    <subcellularLocation>
        <location evidence="12 13">Cytoplasm</location>
    </subcellularLocation>
</comment>
<dbReference type="Gene3D" id="3.90.190.20">
    <property type="entry name" value="Mur ligase, C-terminal domain"/>
    <property type="match status" value="1"/>
</dbReference>